<comment type="subcellular location">
    <subcellularLocation>
        <location evidence="5">Cell membrane</location>
        <topology evidence="5">Multi-pass membrane protein</topology>
    </subcellularLocation>
    <subcellularLocation>
        <location evidence="1">Membrane</location>
        <topology evidence="1">Multi-pass membrane protein</topology>
    </subcellularLocation>
</comment>
<reference evidence="6 7" key="1">
    <citation type="submission" date="2022-07" db="EMBL/GenBank/DDBJ databases">
        <authorList>
            <person name="Li W.-J."/>
            <person name="Deng Q.-Q."/>
        </authorList>
    </citation>
    <scope>NUCLEOTIDE SEQUENCE [LARGE SCALE GENOMIC DNA]</scope>
    <source>
        <strain evidence="6 7">SYSU M60028</strain>
    </source>
</reference>
<evidence type="ECO:0000256" key="4">
    <source>
        <dbReference type="ARBA" id="ARBA00023136"/>
    </source>
</evidence>
<dbReference type="RefSeq" id="WP_254743598.1">
    <property type="nucleotide sequence ID" value="NZ_JANCLU010000013.1"/>
</dbReference>
<feature type="transmembrane region" description="Helical" evidence="5">
    <location>
        <begin position="73"/>
        <end position="92"/>
    </location>
</feature>
<feature type="transmembrane region" description="Helical" evidence="5">
    <location>
        <begin position="12"/>
        <end position="40"/>
    </location>
</feature>
<keyword evidence="2 5" id="KW-0812">Transmembrane</keyword>
<sequence length="265" mass="26373">MAGLLNDLLAMLSGGLVGVVLGVVGGGGSILAVPLLVYVVGVQSPHVAIGSSAVAVSASALGNLVAHWRLGNVKWRCAAVFSAAGVIGALAGSAAAQAVDGHKLLSLFGAVMVAVGLFMLRKRGSGGDHGVRLTPATARTLLPMLLGIGLAVGLMSGFFGIGGGFLIVPGLMLATRMPLNFAIGTSLVAVSAFGATTASSYAIAGLVDWRLALVFIAGGVLGGFAGSRMGKELAKRRHVLGVTFASLVIVVGSYILIKGVSAWSA</sequence>
<dbReference type="PANTHER" id="PTHR43701:SF2">
    <property type="entry name" value="MEMBRANE TRANSPORTER PROTEIN YJNA-RELATED"/>
    <property type="match status" value="1"/>
</dbReference>
<keyword evidence="5" id="KW-1003">Cell membrane</keyword>
<dbReference type="PANTHER" id="PTHR43701">
    <property type="entry name" value="MEMBRANE TRANSPORTER PROTEIN MJ0441-RELATED"/>
    <property type="match status" value="1"/>
</dbReference>
<gene>
    <name evidence="6" type="ORF">NK718_14315</name>
</gene>
<evidence type="ECO:0000256" key="3">
    <source>
        <dbReference type="ARBA" id="ARBA00022989"/>
    </source>
</evidence>
<comment type="similarity">
    <text evidence="5">Belongs to the 4-toluene sulfonate uptake permease (TSUP) (TC 2.A.102) family.</text>
</comment>
<dbReference type="InterPro" id="IPR002781">
    <property type="entry name" value="TM_pro_TauE-like"/>
</dbReference>
<feature type="transmembrane region" description="Helical" evidence="5">
    <location>
        <begin position="104"/>
        <end position="121"/>
    </location>
</feature>
<evidence type="ECO:0000256" key="5">
    <source>
        <dbReference type="RuleBase" id="RU363041"/>
    </source>
</evidence>
<proteinExistence type="inferred from homology"/>
<comment type="caution">
    <text evidence="6">The sequence shown here is derived from an EMBL/GenBank/DDBJ whole genome shotgun (WGS) entry which is preliminary data.</text>
</comment>
<keyword evidence="7" id="KW-1185">Reference proteome</keyword>
<evidence type="ECO:0000256" key="1">
    <source>
        <dbReference type="ARBA" id="ARBA00004141"/>
    </source>
</evidence>
<name>A0ABT1LE44_9HYPH</name>
<dbReference type="Proteomes" id="UP001205890">
    <property type="component" value="Unassembled WGS sequence"/>
</dbReference>
<keyword evidence="3 5" id="KW-1133">Transmembrane helix</keyword>
<dbReference type="InterPro" id="IPR051598">
    <property type="entry name" value="TSUP/Inactive_protease-like"/>
</dbReference>
<evidence type="ECO:0000313" key="6">
    <source>
        <dbReference type="EMBL" id="MCP8939699.1"/>
    </source>
</evidence>
<evidence type="ECO:0000313" key="7">
    <source>
        <dbReference type="Proteomes" id="UP001205890"/>
    </source>
</evidence>
<feature type="transmembrane region" description="Helical" evidence="5">
    <location>
        <begin position="239"/>
        <end position="257"/>
    </location>
</feature>
<feature type="transmembrane region" description="Helical" evidence="5">
    <location>
        <begin position="47"/>
        <end position="67"/>
    </location>
</feature>
<dbReference type="Pfam" id="PF01925">
    <property type="entry name" value="TauE"/>
    <property type="match status" value="1"/>
</dbReference>
<keyword evidence="4 5" id="KW-0472">Membrane</keyword>
<feature type="transmembrane region" description="Helical" evidence="5">
    <location>
        <begin position="209"/>
        <end position="227"/>
    </location>
</feature>
<protein>
    <recommendedName>
        <fullName evidence="5">Probable membrane transporter protein</fullName>
    </recommendedName>
</protein>
<feature type="transmembrane region" description="Helical" evidence="5">
    <location>
        <begin position="141"/>
        <end position="167"/>
    </location>
</feature>
<organism evidence="6 7">
    <name type="scientific">Alsobacter ponti</name>
    <dbReference type="NCBI Taxonomy" id="2962936"/>
    <lineage>
        <taxon>Bacteria</taxon>
        <taxon>Pseudomonadati</taxon>
        <taxon>Pseudomonadota</taxon>
        <taxon>Alphaproteobacteria</taxon>
        <taxon>Hyphomicrobiales</taxon>
        <taxon>Alsobacteraceae</taxon>
        <taxon>Alsobacter</taxon>
    </lineage>
</organism>
<evidence type="ECO:0000256" key="2">
    <source>
        <dbReference type="ARBA" id="ARBA00022692"/>
    </source>
</evidence>
<accession>A0ABT1LE44</accession>
<feature type="transmembrane region" description="Helical" evidence="5">
    <location>
        <begin position="179"/>
        <end position="203"/>
    </location>
</feature>
<dbReference type="EMBL" id="JANCLU010000013">
    <property type="protein sequence ID" value="MCP8939699.1"/>
    <property type="molecule type" value="Genomic_DNA"/>
</dbReference>